<dbReference type="AlphaFoldDB" id="A0AAP0R0C3"/>
<feature type="region of interest" description="Disordered" evidence="2">
    <location>
        <begin position="217"/>
        <end position="277"/>
    </location>
</feature>
<feature type="compositionally biased region" description="Low complexity" evidence="2">
    <location>
        <begin position="335"/>
        <end position="362"/>
    </location>
</feature>
<name>A0AAP0R0C3_9ROSI</name>
<feature type="compositionally biased region" description="Basic and acidic residues" evidence="2">
    <location>
        <begin position="98"/>
        <end position="107"/>
    </location>
</feature>
<dbReference type="InterPro" id="IPR018930">
    <property type="entry name" value="LEA-18"/>
</dbReference>
<protein>
    <submittedName>
        <fullName evidence="3">Uncharacterized protein</fullName>
    </submittedName>
</protein>
<proteinExistence type="predicted"/>
<comment type="caution">
    <text evidence="3">The sequence shown here is derived from an EMBL/GenBank/DDBJ whole genome shotgun (WGS) entry which is preliminary data.</text>
</comment>
<feature type="compositionally biased region" description="Low complexity" evidence="2">
    <location>
        <begin position="230"/>
        <end position="259"/>
    </location>
</feature>
<accession>A0AAP0R0C3</accession>
<feature type="region of interest" description="Disordered" evidence="2">
    <location>
        <begin position="1"/>
        <end position="127"/>
    </location>
</feature>
<keyword evidence="4" id="KW-1185">Reference proteome</keyword>
<evidence type="ECO:0000256" key="1">
    <source>
        <dbReference type="SAM" id="Coils"/>
    </source>
</evidence>
<organism evidence="3 4">
    <name type="scientific">Citrus x changshan-huyou</name>
    <dbReference type="NCBI Taxonomy" id="2935761"/>
    <lineage>
        <taxon>Eukaryota</taxon>
        <taxon>Viridiplantae</taxon>
        <taxon>Streptophyta</taxon>
        <taxon>Embryophyta</taxon>
        <taxon>Tracheophyta</taxon>
        <taxon>Spermatophyta</taxon>
        <taxon>Magnoliopsida</taxon>
        <taxon>eudicotyledons</taxon>
        <taxon>Gunneridae</taxon>
        <taxon>Pentapetalae</taxon>
        <taxon>rosids</taxon>
        <taxon>malvids</taxon>
        <taxon>Sapindales</taxon>
        <taxon>Rutaceae</taxon>
        <taxon>Aurantioideae</taxon>
        <taxon>Citrus</taxon>
    </lineage>
</organism>
<gene>
    <name evidence="3" type="ORF">WN944_021338</name>
</gene>
<dbReference type="PANTHER" id="PTHR33922">
    <property type="entry name" value="OS01G0888066 PROTEIN-RELATED"/>
    <property type="match status" value="1"/>
</dbReference>
<evidence type="ECO:0000313" key="3">
    <source>
        <dbReference type="EMBL" id="KAK9228388.1"/>
    </source>
</evidence>
<feature type="compositionally biased region" description="Basic and acidic residues" evidence="2">
    <location>
        <begin position="38"/>
        <end position="47"/>
    </location>
</feature>
<evidence type="ECO:0000256" key="2">
    <source>
        <dbReference type="SAM" id="MobiDB-lite"/>
    </source>
</evidence>
<evidence type="ECO:0000313" key="4">
    <source>
        <dbReference type="Proteomes" id="UP001428341"/>
    </source>
</evidence>
<dbReference type="EMBL" id="JBCGBO010000001">
    <property type="protein sequence ID" value="KAK9228388.1"/>
    <property type="molecule type" value="Genomic_DNA"/>
</dbReference>
<feature type="compositionally biased region" description="Acidic residues" evidence="2">
    <location>
        <begin position="108"/>
        <end position="121"/>
    </location>
</feature>
<feature type="coiled-coil region" evidence="1">
    <location>
        <begin position="428"/>
        <end position="455"/>
    </location>
</feature>
<feature type="compositionally biased region" description="Polar residues" evidence="2">
    <location>
        <begin position="267"/>
        <end position="277"/>
    </location>
</feature>
<dbReference type="Pfam" id="PF10714">
    <property type="entry name" value="LEA_6"/>
    <property type="match status" value="1"/>
</dbReference>
<dbReference type="Proteomes" id="UP001428341">
    <property type="component" value="Unassembled WGS sequence"/>
</dbReference>
<feature type="compositionally biased region" description="Polar residues" evidence="2">
    <location>
        <begin position="363"/>
        <end position="374"/>
    </location>
</feature>
<keyword evidence="1" id="KW-0175">Coiled coil</keyword>
<reference evidence="3 4" key="1">
    <citation type="submission" date="2024-05" db="EMBL/GenBank/DDBJ databases">
        <title>Haplotype-resolved chromosome-level genome assembly of Huyou (Citrus changshanensis).</title>
        <authorList>
            <person name="Miao C."/>
            <person name="Chen W."/>
            <person name="Wu Y."/>
            <person name="Wang L."/>
            <person name="Zhao S."/>
            <person name="Grierson D."/>
            <person name="Xu C."/>
            <person name="Chen K."/>
        </authorList>
    </citation>
    <scope>NUCLEOTIDE SEQUENCE [LARGE SCALE GENOMIC DNA]</scope>
    <source>
        <strain evidence="3">01-14</strain>
        <tissue evidence="3">Leaf</tissue>
    </source>
</reference>
<feature type="compositionally biased region" description="Basic and acidic residues" evidence="2">
    <location>
        <begin position="1"/>
        <end position="26"/>
    </location>
</feature>
<feature type="region of interest" description="Disordered" evidence="2">
    <location>
        <begin position="335"/>
        <end position="380"/>
    </location>
</feature>
<dbReference type="PANTHER" id="PTHR33922:SF2">
    <property type="entry name" value="OS07G0589600 PROTEIN"/>
    <property type="match status" value="1"/>
</dbReference>
<sequence length="485" mass="53284">MEKKQEQETERKASETERSTEEKKSLEGLPMKDSPYVKYKDLEDYKRQGYGTEGHLKPQTGRGGGATDAPTLSGDAVASGADVSGATDAINRQGPHTEGLKMARKSEEESEQGEEVEEDEALSLSDLPLDFINEETSLLRACEEATTLTQGKENEEEFNFDSWGGPLSAESEMCAADEVFFKGQILPLRLSVSSDSGLFARSENGSRNISRCVSMSESMDRGGSTMDGLTSINSSRSSSTRSHCSSSSSNSFITNTTRNSRPKIRNQFHSFPSPNPQIRVSNARLLGIGNGSSSSSRIRSQKSTVWDFFRLGLVRAPEIELQDLKVRNNIISSANRSSVSRNSSSGSSSTNSSSSVKNYSAAAENQQDLNMGNQQKKKQSSFLDKRKGLFAGCKCSITAVETVPLNNIVVIKSSSTARESSSCKNFICKESNSSVQDMEKRLRELKIKKKSKEKQQGKQAMSRHRTFEWLKELSHASYVDAHSVQ</sequence>